<comment type="caution">
    <text evidence="3">The sequence shown here is derived from an EMBL/GenBank/DDBJ whole genome shotgun (WGS) entry which is preliminary data.</text>
</comment>
<dbReference type="Gene3D" id="1.10.600.10">
    <property type="entry name" value="Farnesyl Diphosphate Synthase"/>
    <property type="match status" value="1"/>
</dbReference>
<dbReference type="PANTHER" id="PTHR31225">
    <property type="entry name" value="OS04G0344100 PROTEIN-RELATED"/>
    <property type="match status" value="1"/>
</dbReference>
<keyword evidence="2" id="KW-0456">Lyase</keyword>
<name>A0AAV9CL96_ACOCL</name>
<keyword evidence="1" id="KW-0460">Magnesium</keyword>
<keyword evidence="4" id="KW-1185">Reference proteome</keyword>
<dbReference type="GO" id="GO:0010333">
    <property type="term" value="F:terpene synthase activity"/>
    <property type="evidence" value="ECO:0007669"/>
    <property type="project" value="InterPro"/>
</dbReference>
<dbReference type="SUPFAM" id="SSF48239">
    <property type="entry name" value="Terpenoid cyclases/Protein prenyltransferases"/>
    <property type="match status" value="1"/>
</dbReference>
<evidence type="ECO:0000313" key="3">
    <source>
        <dbReference type="EMBL" id="KAK1289129.1"/>
    </source>
</evidence>
<dbReference type="InterPro" id="IPR050148">
    <property type="entry name" value="Terpene_synthase-like"/>
</dbReference>
<sequence>MEESVGKARKLADFPPGSWGCFVKAKGAGNKELARHSVEKERPHVIVVPGGNLKFVKDIVSPSLAIDISRALEMPLHKGMARLQARQYISIFAKDDARDDILLKLAKLDYNRVQKLHQEELRNISM</sequence>
<reference evidence="3" key="2">
    <citation type="submission" date="2023-06" db="EMBL/GenBank/DDBJ databases">
        <authorList>
            <person name="Ma L."/>
            <person name="Liu K.-W."/>
            <person name="Li Z."/>
            <person name="Hsiao Y.-Y."/>
            <person name="Qi Y."/>
            <person name="Fu T."/>
            <person name="Tang G."/>
            <person name="Zhang D."/>
            <person name="Sun W.-H."/>
            <person name="Liu D.-K."/>
            <person name="Li Y."/>
            <person name="Chen G.-Z."/>
            <person name="Liu X.-D."/>
            <person name="Liao X.-Y."/>
            <person name="Jiang Y.-T."/>
            <person name="Yu X."/>
            <person name="Hao Y."/>
            <person name="Huang J."/>
            <person name="Zhao X.-W."/>
            <person name="Ke S."/>
            <person name="Chen Y.-Y."/>
            <person name="Wu W.-L."/>
            <person name="Hsu J.-L."/>
            <person name="Lin Y.-F."/>
            <person name="Huang M.-D."/>
            <person name="Li C.-Y."/>
            <person name="Huang L."/>
            <person name="Wang Z.-W."/>
            <person name="Zhao X."/>
            <person name="Zhong W.-Y."/>
            <person name="Peng D.-H."/>
            <person name="Ahmad S."/>
            <person name="Lan S."/>
            <person name="Zhang J.-S."/>
            <person name="Tsai W.-C."/>
            <person name="Van De Peer Y."/>
            <person name="Liu Z.-J."/>
        </authorList>
    </citation>
    <scope>NUCLEOTIDE SEQUENCE</scope>
    <source>
        <strain evidence="3">CP</strain>
        <tissue evidence="3">Leaves</tissue>
    </source>
</reference>
<dbReference type="SUPFAM" id="SSF48576">
    <property type="entry name" value="Terpenoid synthases"/>
    <property type="match status" value="1"/>
</dbReference>
<dbReference type="InterPro" id="IPR008930">
    <property type="entry name" value="Terpenoid_cyclase/PrenylTrfase"/>
</dbReference>
<dbReference type="GO" id="GO:0016114">
    <property type="term" value="P:terpenoid biosynthetic process"/>
    <property type="evidence" value="ECO:0007669"/>
    <property type="project" value="InterPro"/>
</dbReference>
<evidence type="ECO:0000313" key="4">
    <source>
        <dbReference type="Proteomes" id="UP001180020"/>
    </source>
</evidence>
<proteinExistence type="predicted"/>
<dbReference type="EMBL" id="JAUJYO010000018">
    <property type="protein sequence ID" value="KAK1289129.1"/>
    <property type="molecule type" value="Genomic_DNA"/>
</dbReference>
<dbReference type="InterPro" id="IPR036965">
    <property type="entry name" value="Terpene_synth_N_sf"/>
</dbReference>
<dbReference type="Proteomes" id="UP001180020">
    <property type="component" value="Unassembled WGS sequence"/>
</dbReference>
<protein>
    <submittedName>
        <fullName evidence="3">Terpene synthase 2</fullName>
    </submittedName>
</protein>
<evidence type="ECO:0000256" key="1">
    <source>
        <dbReference type="ARBA" id="ARBA00022842"/>
    </source>
</evidence>
<dbReference type="PANTHER" id="PTHR31225:SF93">
    <property type="entry name" value="ALPHA-HUMULENE_(-)-(E)-BETA-CARYOPHYLLENE SYNTHASE"/>
    <property type="match status" value="1"/>
</dbReference>
<dbReference type="InterPro" id="IPR008949">
    <property type="entry name" value="Isoprenoid_synthase_dom_sf"/>
</dbReference>
<organism evidence="3 4">
    <name type="scientific">Acorus calamus</name>
    <name type="common">Sweet flag</name>
    <dbReference type="NCBI Taxonomy" id="4465"/>
    <lineage>
        <taxon>Eukaryota</taxon>
        <taxon>Viridiplantae</taxon>
        <taxon>Streptophyta</taxon>
        <taxon>Embryophyta</taxon>
        <taxon>Tracheophyta</taxon>
        <taxon>Spermatophyta</taxon>
        <taxon>Magnoliopsida</taxon>
        <taxon>Liliopsida</taxon>
        <taxon>Acoraceae</taxon>
        <taxon>Acorus</taxon>
    </lineage>
</organism>
<accession>A0AAV9CL96</accession>
<gene>
    <name evidence="3" type="primary">TPS2</name>
    <name evidence="3" type="ORF">QJS10_CPB18g01974</name>
</gene>
<reference evidence="3" key="1">
    <citation type="journal article" date="2023" name="Nat. Commun.">
        <title>Diploid and tetraploid genomes of Acorus and the evolution of monocots.</title>
        <authorList>
            <person name="Ma L."/>
            <person name="Liu K.W."/>
            <person name="Li Z."/>
            <person name="Hsiao Y.Y."/>
            <person name="Qi Y."/>
            <person name="Fu T."/>
            <person name="Tang G.D."/>
            <person name="Zhang D."/>
            <person name="Sun W.H."/>
            <person name="Liu D.K."/>
            <person name="Li Y."/>
            <person name="Chen G.Z."/>
            <person name="Liu X.D."/>
            <person name="Liao X.Y."/>
            <person name="Jiang Y.T."/>
            <person name="Yu X."/>
            <person name="Hao Y."/>
            <person name="Huang J."/>
            <person name="Zhao X.W."/>
            <person name="Ke S."/>
            <person name="Chen Y.Y."/>
            <person name="Wu W.L."/>
            <person name="Hsu J.L."/>
            <person name="Lin Y.F."/>
            <person name="Huang M.D."/>
            <person name="Li C.Y."/>
            <person name="Huang L."/>
            <person name="Wang Z.W."/>
            <person name="Zhao X."/>
            <person name="Zhong W.Y."/>
            <person name="Peng D.H."/>
            <person name="Ahmad S."/>
            <person name="Lan S."/>
            <person name="Zhang J.S."/>
            <person name="Tsai W.C."/>
            <person name="Van de Peer Y."/>
            <person name="Liu Z.J."/>
        </authorList>
    </citation>
    <scope>NUCLEOTIDE SEQUENCE</scope>
    <source>
        <strain evidence="3">CP</strain>
    </source>
</reference>
<dbReference type="Gene3D" id="1.50.10.130">
    <property type="entry name" value="Terpene synthase, N-terminal domain"/>
    <property type="match status" value="1"/>
</dbReference>
<evidence type="ECO:0000256" key="2">
    <source>
        <dbReference type="ARBA" id="ARBA00023239"/>
    </source>
</evidence>
<dbReference type="AlphaFoldDB" id="A0AAV9CL96"/>